<dbReference type="OMA" id="PECDPRC"/>
<keyword evidence="3" id="KW-1185">Reference proteome</keyword>
<dbReference type="eggNOG" id="ENOG502QQXU">
    <property type="taxonomic scope" value="Eukaryota"/>
</dbReference>
<feature type="chain" id="PRO_5003195035" evidence="1">
    <location>
        <begin position="17"/>
        <end position="313"/>
    </location>
</feature>
<dbReference type="PANTHER" id="PTHR35606">
    <property type="entry name" value="CELLULOSE-BINDING FAMILY II PROTEIN"/>
    <property type="match status" value="1"/>
</dbReference>
<dbReference type="HOGENOM" id="CLU_016835_1_0_1"/>
<name>E5A1F4_LEPMJ</name>
<dbReference type="AlphaFoldDB" id="E5A1F4"/>
<keyword evidence="1" id="KW-0732">Signal</keyword>
<feature type="signal peptide" evidence="1">
    <location>
        <begin position="1"/>
        <end position="16"/>
    </location>
</feature>
<proteinExistence type="predicted"/>
<dbReference type="Proteomes" id="UP000002668">
    <property type="component" value="Genome"/>
</dbReference>
<evidence type="ECO:0000313" key="3">
    <source>
        <dbReference type="Proteomes" id="UP000002668"/>
    </source>
</evidence>
<evidence type="ECO:0000256" key="1">
    <source>
        <dbReference type="SAM" id="SignalP"/>
    </source>
</evidence>
<protein>
    <submittedName>
        <fullName evidence="2">Predicted protein</fullName>
    </submittedName>
</protein>
<dbReference type="VEuPathDB" id="FungiDB:LEMA_P105490.1"/>
<dbReference type="OrthoDB" id="94998at2759"/>
<dbReference type="EMBL" id="FP929131">
    <property type="protein sequence ID" value="CBX97418.1"/>
    <property type="molecule type" value="Genomic_DNA"/>
</dbReference>
<accession>E5A1F4</accession>
<reference evidence="3" key="1">
    <citation type="journal article" date="2011" name="Nat. Commun.">
        <title>Effector diversification within compartments of the Leptosphaeria maculans genome affected by Repeat-Induced Point mutations.</title>
        <authorList>
            <person name="Rouxel T."/>
            <person name="Grandaubert J."/>
            <person name="Hane J.K."/>
            <person name="Hoede C."/>
            <person name="van de Wouw A.P."/>
            <person name="Couloux A."/>
            <person name="Dominguez V."/>
            <person name="Anthouard V."/>
            <person name="Bally P."/>
            <person name="Bourras S."/>
            <person name="Cozijnsen A.J."/>
            <person name="Ciuffetti L.M."/>
            <person name="Degrave A."/>
            <person name="Dilmaghani A."/>
            <person name="Duret L."/>
            <person name="Fudal I."/>
            <person name="Goodwin S.B."/>
            <person name="Gout L."/>
            <person name="Glaser N."/>
            <person name="Linglin J."/>
            <person name="Kema G.H.J."/>
            <person name="Lapalu N."/>
            <person name="Lawrence C.B."/>
            <person name="May K."/>
            <person name="Meyer M."/>
            <person name="Ollivier B."/>
            <person name="Poulain J."/>
            <person name="Schoch C.L."/>
            <person name="Simon A."/>
            <person name="Spatafora J.W."/>
            <person name="Stachowiak A."/>
            <person name="Turgeon B.G."/>
            <person name="Tyler B.M."/>
            <person name="Vincent D."/>
            <person name="Weissenbach J."/>
            <person name="Amselem J."/>
            <person name="Quesneville H."/>
            <person name="Oliver R.P."/>
            <person name="Wincker P."/>
            <person name="Balesdent M.-H."/>
            <person name="Howlett B.J."/>
        </authorList>
    </citation>
    <scope>NUCLEOTIDE SEQUENCE [LARGE SCALE GENOMIC DNA]</scope>
    <source>
        <strain evidence="3">JN3 / isolate v23.1.3 / race Av1-4-5-6-7-8</strain>
    </source>
</reference>
<organism evidence="3">
    <name type="scientific">Leptosphaeria maculans (strain JN3 / isolate v23.1.3 / race Av1-4-5-6-7-8)</name>
    <name type="common">Blackleg fungus</name>
    <name type="synonym">Phoma lingam</name>
    <dbReference type="NCBI Taxonomy" id="985895"/>
    <lineage>
        <taxon>Eukaryota</taxon>
        <taxon>Fungi</taxon>
        <taxon>Dikarya</taxon>
        <taxon>Ascomycota</taxon>
        <taxon>Pezizomycotina</taxon>
        <taxon>Dothideomycetes</taxon>
        <taxon>Pleosporomycetidae</taxon>
        <taxon>Pleosporales</taxon>
        <taxon>Pleosporineae</taxon>
        <taxon>Leptosphaeriaceae</taxon>
        <taxon>Plenodomus</taxon>
        <taxon>Plenodomus lingam/Leptosphaeria maculans species complex</taxon>
    </lineage>
</organism>
<dbReference type="InParanoid" id="E5A1F4"/>
<dbReference type="GeneID" id="13281168"/>
<gene>
    <name evidence="2" type="ORF">LEMA_P105490.1</name>
</gene>
<dbReference type="PANTHER" id="PTHR35606:SF4">
    <property type="entry name" value="CELLULOSE-BINDING FAMILY II PROTEIN"/>
    <property type="match status" value="1"/>
</dbReference>
<sequence>MKYALALSALVASSYAGAIPGDVQTGIQRRAANPQPVCTFEEHSFYDKNWGGDGNTLANLKRDLGKKTWDPPANLVKPLEEVWKHQMDTYGNQGMNFKNFGYDQVMAAKGKINYCVRWEGNQKVSLSQRGEIETAIRRQFKKWIDVLADFEGFPYKTVDVKVVGWAVNDKNQLEGDVSKIQVYTTKDENGIPECAPGCGRFHHQDGDYSGCKAGADRHYDQSLWLTPGFGGGAGGDWGQRVSTEYFMDNIKQEDIHIVLHEIGHTFALDDFYDWTPTGVDKFLMKAGSAMKITEFDAWMARDWWMNLKRERGW</sequence>
<evidence type="ECO:0000313" key="2">
    <source>
        <dbReference type="EMBL" id="CBX97418.1"/>
    </source>
</evidence>